<keyword evidence="8" id="KW-1185">Reference proteome</keyword>
<dbReference type="Proteomes" id="UP000593766">
    <property type="component" value="Chromosome"/>
</dbReference>
<dbReference type="InterPro" id="IPR001247">
    <property type="entry name" value="ExoRNase_PH_dom1"/>
</dbReference>
<dbReference type="FunFam" id="3.30.230.70:FF:000017">
    <property type="entry name" value="Exosome complex component Rrp42"/>
    <property type="match status" value="1"/>
</dbReference>
<dbReference type="CDD" id="cd11365">
    <property type="entry name" value="RNase_PH_archRRP42"/>
    <property type="match status" value="1"/>
</dbReference>
<dbReference type="InterPro" id="IPR050590">
    <property type="entry name" value="Exosome_comp_Rrp42_subfam"/>
</dbReference>
<comment type="function">
    <text evidence="4">Non-catalytic component of the exosome, which is a complex involved in RNA degradation. Contributes to the structuring of the Rrp41 active site.</text>
</comment>
<keyword evidence="3 4" id="KW-0271">Exosome</keyword>
<dbReference type="KEGG" id="tcs:IMZ38_00780"/>
<dbReference type="GeneID" id="59453908"/>
<dbReference type="GO" id="GO:0016075">
    <property type="term" value="P:rRNA catabolic process"/>
    <property type="evidence" value="ECO:0007669"/>
    <property type="project" value="TreeGrafter"/>
</dbReference>
<dbReference type="EMBL" id="CP063144">
    <property type="protein sequence ID" value="QOR94518.1"/>
    <property type="molecule type" value="Genomic_DNA"/>
</dbReference>
<feature type="domain" description="Exoribonuclease phosphorolytic" evidence="5">
    <location>
        <begin position="37"/>
        <end position="171"/>
    </location>
</feature>
<dbReference type="NCBIfam" id="NF003282">
    <property type="entry name" value="PRK04282.1-1"/>
    <property type="match status" value="1"/>
</dbReference>
<dbReference type="InterPro" id="IPR020869">
    <property type="entry name" value="Rrp42_archaea"/>
</dbReference>
<comment type="similarity">
    <text evidence="4">Belongs to the RNase PH family. Rrp42 subfamily.</text>
</comment>
<evidence type="ECO:0000259" key="6">
    <source>
        <dbReference type="Pfam" id="PF03725"/>
    </source>
</evidence>
<dbReference type="Gene3D" id="3.30.230.70">
    <property type="entry name" value="GHMP Kinase, N-terminal domain"/>
    <property type="match status" value="1"/>
</dbReference>
<dbReference type="AlphaFoldDB" id="A0A7M1UQK0"/>
<comment type="subunit">
    <text evidence="4">Component of the archaeal exosome complex. Forms a hexameric ring-like arrangement composed of 3 Rrp41-Rrp42 heterodimers. The hexameric ring associates with a trimer of Rrp4 and/or Csl4 subunits.</text>
</comment>
<feature type="domain" description="Exoribonuclease phosphorolytic" evidence="6">
    <location>
        <begin position="197"/>
        <end position="261"/>
    </location>
</feature>
<dbReference type="PANTHER" id="PTHR11097:SF8">
    <property type="entry name" value="EXOSOME COMPLEX COMPONENT RRP42"/>
    <property type="match status" value="1"/>
</dbReference>
<name>A0A7M1UQK0_9CREN</name>
<dbReference type="OrthoDB" id="30932at2157"/>
<dbReference type="InterPro" id="IPR027408">
    <property type="entry name" value="PNPase/RNase_PH_dom_sf"/>
</dbReference>
<evidence type="ECO:0000256" key="1">
    <source>
        <dbReference type="ARBA" id="ARBA00004496"/>
    </source>
</evidence>
<evidence type="ECO:0000256" key="2">
    <source>
        <dbReference type="ARBA" id="ARBA00022490"/>
    </source>
</evidence>
<dbReference type="Pfam" id="PF03725">
    <property type="entry name" value="RNase_PH_C"/>
    <property type="match status" value="1"/>
</dbReference>
<dbReference type="SUPFAM" id="SSF55666">
    <property type="entry name" value="Ribonuclease PH domain 2-like"/>
    <property type="match status" value="1"/>
</dbReference>
<reference evidence="7 8" key="1">
    <citation type="submission" date="2020-10" db="EMBL/GenBank/DDBJ databases">
        <title>Complete genome sequence of Thermosphaera aggregans strain 3507.</title>
        <authorList>
            <person name="Zayulina K.S."/>
            <person name="Elcheninov A.G."/>
            <person name="Toshchakov S.V."/>
            <person name="Kublanov I.V."/>
            <person name="Kochetkova T.V."/>
        </authorList>
    </citation>
    <scope>NUCLEOTIDE SEQUENCE [LARGE SCALE GENOMIC DNA]</scope>
    <source>
        <strain evidence="7 8">3507</strain>
    </source>
</reference>
<dbReference type="SUPFAM" id="SSF54211">
    <property type="entry name" value="Ribosomal protein S5 domain 2-like"/>
    <property type="match status" value="1"/>
</dbReference>
<evidence type="ECO:0000313" key="8">
    <source>
        <dbReference type="Proteomes" id="UP000593766"/>
    </source>
</evidence>
<dbReference type="Pfam" id="PF01138">
    <property type="entry name" value="RNase_PH"/>
    <property type="match status" value="1"/>
</dbReference>
<dbReference type="GO" id="GO:0000177">
    <property type="term" value="C:cytoplasmic exosome (RNase complex)"/>
    <property type="evidence" value="ECO:0007669"/>
    <property type="project" value="TreeGrafter"/>
</dbReference>
<evidence type="ECO:0000313" key="7">
    <source>
        <dbReference type="EMBL" id="QOR94518.1"/>
    </source>
</evidence>
<sequence length="289" mass="31756">MSITPVKEPVLPKAQAEAIIKLLRKGERIDGRGLLDYRPISVYLNPIEKADGSSHVILGTTQVITGVKIELGEPFADRPDEGVLQVHAEFVPLASQTFEPGPPDENSIEVARVVDRSLREPKAIDFKQLVVAPGKKVWVVFNDIYLIDHGGNIVDASMLSSMLALATAKIPYYEEKEPGVYVVDNKRHVSSLPVNTLVATVTMGVHEDIIVVDPSIEEEVVLNTFLTIAVDEKGRVCGIQKKGIAGISRKTLEQAVEIALKQGGFLIDLIRKILNNPSDYMKPLETNQY</sequence>
<dbReference type="RefSeq" id="WP_193436315.1">
    <property type="nucleotide sequence ID" value="NZ_CP063144.1"/>
</dbReference>
<evidence type="ECO:0000256" key="3">
    <source>
        <dbReference type="ARBA" id="ARBA00022835"/>
    </source>
</evidence>
<organism evidence="7 8">
    <name type="scientific">Thermosphaera chiliense</name>
    <dbReference type="NCBI Taxonomy" id="3402707"/>
    <lineage>
        <taxon>Archaea</taxon>
        <taxon>Thermoproteota</taxon>
        <taxon>Thermoprotei</taxon>
        <taxon>Desulfurococcales</taxon>
        <taxon>Desulfurococcaceae</taxon>
        <taxon>Thermosphaera</taxon>
    </lineage>
</organism>
<gene>
    <name evidence="4" type="primary">rrp42</name>
    <name evidence="7" type="ORF">IMZ38_00780</name>
</gene>
<comment type="subcellular location">
    <subcellularLocation>
        <location evidence="1 4">Cytoplasm</location>
    </subcellularLocation>
</comment>
<dbReference type="InterPro" id="IPR015847">
    <property type="entry name" value="ExoRNase_PH_dom2"/>
</dbReference>
<keyword evidence="2 4" id="KW-0963">Cytoplasm</keyword>
<dbReference type="InterPro" id="IPR036345">
    <property type="entry name" value="ExoRNase_PH_dom2_sf"/>
</dbReference>
<accession>A0A7M1UQK0</accession>
<evidence type="ECO:0000256" key="4">
    <source>
        <dbReference type="HAMAP-Rule" id="MF_00622"/>
    </source>
</evidence>
<dbReference type="HAMAP" id="MF_00622">
    <property type="entry name" value="Exosome_Rrp42"/>
    <property type="match status" value="1"/>
</dbReference>
<evidence type="ECO:0000259" key="5">
    <source>
        <dbReference type="Pfam" id="PF01138"/>
    </source>
</evidence>
<dbReference type="GO" id="GO:0035925">
    <property type="term" value="F:mRNA 3'-UTR AU-rich region binding"/>
    <property type="evidence" value="ECO:0007669"/>
    <property type="project" value="TreeGrafter"/>
</dbReference>
<dbReference type="InterPro" id="IPR020568">
    <property type="entry name" value="Ribosomal_Su5_D2-typ_SF"/>
</dbReference>
<protein>
    <recommendedName>
        <fullName evidence="4">Exosome complex component Rrp42</fullName>
    </recommendedName>
</protein>
<proteinExistence type="inferred from homology"/>
<dbReference type="PANTHER" id="PTHR11097">
    <property type="entry name" value="EXOSOME COMPLEX EXONUCLEASE RIBOSOMAL RNA PROCESSING PROTEIN"/>
    <property type="match status" value="1"/>
</dbReference>